<dbReference type="InterPro" id="IPR016035">
    <property type="entry name" value="Acyl_Trfase/lysoPLipase"/>
</dbReference>
<organism evidence="6 7">
    <name type="scientific">Pontibacter ruber</name>
    <dbReference type="NCBI Taxonomy" id="1343895"/>
    <lineage>
        <taxon>Bacteria</taxon>
        <taxon>Pseudomonadati</taxon>
        <taxon>Bacteroidota</taxon>
        <taxon>Cytophagia</taxon>
        <taxon>Cytophagales</taxon>
        <taxon>Hymenobacteraceae</taxon>
        <taxon>Pontibacter</taxon>
    </lineage>
</organism>
<dbReference type="PANTHER" id="PTHR14226">
    <property type="entry name" value="NEUROPATHY TARGET ESTERASE/SWISS CHEESE D.MELANOGASTER"/>
    <property type="match status" value="1"/>
</dbReference>
<evidence type="ECO:0000256" key="1">
    <source>
        <dbReference type="ARBA" id="ARBA00022801"/>
    </source>
</evidence>
<evidence type="ECO:0000256" key="3">
    <source>
        <dbReference type="ARBA" id="ARBA00023098"/>
    </source>
</evidence>
<dbReference type="PANTHER" id="PTHR14226:SF78">
    <property type="entry name" value="SLR0060 PROTEIN"/>
    <property type="match status" value="1"/>
</dbReference>
<name>A0ABW5CTI9_9BACT</name>
<dbReference type="SUPFAM" id="SSF52151">
    <property type="entry name" value="FabD/lysophospholipase-like"/>
    <property type="match status" value="1"/>
</dbReference>
<evidence type="ECO:0000256" key="2">
    <source>
        <dbReference type="ARBA" id="ARBA00022963"/>
    </source>
</evidence>
<feature type="short sequence motif" description="DGA/G" evidence="4">
    <location>
        <begin position="151"/>
        <end position="153"/>
    </location>
</feature>
<dbReference type="PROSITE" id="PS51635">
    <property type="entry name" value="PNPLA"/>
    <property type="match status" value="1"/>
</dbReference>
<feature type="short sequence motif" description="GXSXG" evidence="4">
    <location>
        <begin position="36"/>
        <end position="40"/>
    </location>
</feature>
<comment type="caution">
    <text evidence="6">The sequence shown here is derived from an EMBL/GenBank/DDBJ whole genome shotgun (WGS) entry which is preliminary data.</text>
</comment>
<comment type="caution">
    <text evidence="4">Lacks conserved residue(s) required for the propagation of feature annotation.</text>
</comment>
<evidence type="ECO:0000259" key="5">
    <source>
        <dbReference type="PROSITE" id="PS51635"/>
    </source>
</evidence>
<proteinExistence type="predicted"/>
<dbReference type="Pfam" id="PF01734">
    <property type="entry name" value="Patatin"/>
    <property type="match status" value="1"/>
</dbReference>
<reference evidence="7" key="1">
    <citation type="journal article" date="2019" name="Int. J. Syst. Evol. Microbiol.">
        <title>The Global Catalogue of Microorganisms (GCM) 10K type strain sequencing project: providing services to taxonomists for standard genome sequencing and annotation.</title>
        <authorList>
            <consortium name="The Broad Institute Genomics Platform"/>
            <consortium name="The Broad Institute Genome Sequencing Center for Infectious Disease"/>
            <person name="Wu L."/>
            <person name="Ma J."/>
        </authorList>
    </citation>
    <scope>NUCLEOTIDE SEQUENCE [LARGE SCALE GENOMIC DNA]</scope>
    <source>
        <strain evidence="7">CGMCC 4.1782</strain>
    </source>
</reference>
<dbReference type="EMBL" id="JBHUIM010000001">
    <property type="protein sequence ID" value="MFD2244897.1"/>
    <property type="molecule type" value="Genomic_DNA"/>
</dbReference>
<dbReference type="InterPro" id="IPR050301">
    <property type="entry name" value="NTE"/>
</dbReference>
<gene>
    <name evidence="6" type="ORF">ACFSKP_01440</name>
</gene>
<accession>A0ABW5CTI9</accession>
<keyword evidence="2 4" id="KW-0442">Lipid degradation</keyword>
<feature type="active site" description="Proton acceptor" evidence="4">
    <location>
        <position position="151"/>
    </location>
</feature>
<keyword evidence="7" id="KW-1185">Reference proteome</keyword>
<protein>
    <submittedName>
        <fullName evidence="6">Patatin-like phospholipase family protein</fullName>
    </submittedName>
</protein>
<feature type="domain" description="PNPLA" evidence="5">
    <location>
        <begin position="5"/>
        <end position="164"/>
    </location>
</feature>
<evidence type="ECO:0000256" key="4">
    <source>
        <dbReference type="PROSITE-ProRule" id="PRU01161"/>
    </source>
</evidence>
<sequence length="259" mass="28564">MQVGLALSGGAARGIAHLGVLKAFEQLSIKVCMISGVSSGAIAGIFYAAGYSPEEILKLIKELKVTNIARPAFRRMGLMHLDEVEKLYNKYLGEEATFEQLNLPVTVCATEMNEGVIVYYSSGKLVRPLLASSAVPILYKPVEHEGKLLVDGGLLNNMPVEPLLGNCDFKIGVHVNPINHQATITSIRGVMERTAHLAINNNVQLRMPLCDLLLEPPELKYYRLTSFAKADEIFEIGYRYTLQMAPHLRDVIRAIEKGE</sequence>
<keyword evidence="1 4" id="KW-0378">Hydrolase</keyword>
<feature type="active site" description="Nucleophile" evidence="4">
    <location>
        <position position="38"/>
    </location>
</feature>
<dbReference type="Gene3D" id="3.40.1090.10">
    <property type="entry name" value="Cytosolic phospholipase A2 catalytic domain"/>
    <property type="match status" value="1"/>
</dbReference>
<dbReference type="InterPro" id="IPR002641">
    <property type="entry name" value="PNPLA_dom"/>
</dbReference>
<evidence type="ECO:0000313" key="6">
    <source>
        <dbReference type="EMBL" id="MFD2244897.1"/>
    </source>
</evidence>
<dbReference type="CDD" id="cd07205">
    <property type="entry name" value="Pat_PNPLA6_PNPLA7_NTE1_like"/>
    <property type="match status" value="1"/>
</dbReference>
<keyword evidence="3 4" id="KW-0443">Lipid metabolism</keyword>
<dbReference type="RefSeq" id="WP_250429729.1">
    <property type="nucleotide sequence ID" value="NZ_JALPRR010000002.1"/>
</dbReference>
<evidence type="ECO:0000313" key="7">
    <source>
        <dbReference type="Proteomes" id="UP001597374"/>
    </source>
</evidence>
<dbReference type="Proteomes" id="UP001597374">
    <property type="component" value="Unassembled WGS sequence"/>
</dbReference>